<dbReference type="CDD" id="cd06225">
    <property type="entry name" value="HAMP"/>
    <property type="match status" value="1"/>
</dbReference>
<feature type="domain" description="Histidine kinase" evidence="16">
    <location>
        <begin position="359"/>
        <end position="575"/>
    </location>
</feature>
<dbReference type="CDD" id="cd00130">
    <property type="entry name" value="PAS"/>
    <property type="match status" value="1"/>
</dbReference>
<evidence type="ECO:0000256" key="15">
    <source>
        <dbReference type="SAM" id="Phobius"/>
    </source>
</evidence>
<comment type="subcellular location">
    <subcellularLocation>
        <location evidence="3">Cell membrane</location>
    </subcellularLocation>
    <subcellularLocation>
        <location evidence="2">Membrane</location>
        <topology evidence="2">Multi-pass membrane protein</topology>
    </subcellularLocation>
</comment>
<protein>
    <recommendedName>
        <fullName evidence="4">histidine kinase</fullName>
        <ecNumber evidence="4">2.7.13.3</ecNumber>
    </recommendedName>
</protein>
<dbReference type="GO" id="GO:0007234">
    <property type="term" value="P:osmosensory signaling via phosphorelay pathway"/>
    <property type="evidence" value="ECO:0007669"/>
    <property type="project" value="TreeGrafter"/>
</dbReference>
<organism evidence="19 20">
    <name type="scientific">Chryseobacterium taiwanense</name>
    <dbReference type="NCBI Taxonomy" id="363331"/>
    <lineage>
        <taxon>Bacteria</taxon>
        <taxon>Pseudomonadati</taxon>
        <taxon>Bacteroidota</taxon>
        <taxon>Flavobacteriia</taxon>
        <taxon>Flavobacteriales</taxon>
        <taxon>Weeksellaceae</taxon>
        <taxon>Chryseobacterium group</taxon>
        <taxon>Chryseobacterium</taxon>
    </lineage>
</organism>
<evidence type="ECO:0000256" key="10">
    <source>
        <dbReference type="ARBA" id="ARBA00022777"/>
    </source>
</evidence>
<dbReference type="GO" id="GO:0000156">
    <property type="term" value="F:phosphorelay response regulator activity"/>
    <property type="evidence" value="ECO:0007669"/>
    <property type="project" value="TreeGrafter"/>
</dbReference>
<dbReference type="SUPFAM" id="SSF47384">
    <property type="entry name" value="Homodimeric domain of signal transducing histidine kinase"/>
    <property type="match status" value="1"/>
</dbReference>
<dbReference type="Gene3D" id="3.30.450.20">
    <property type="entry name" value="PAS domain"/>
    <property type="match status" value="1"/>
</dbReference>
<dbReference type="InterPro" id="IPR036097">
    <property type="entry name" value="HisK_dim/P_sf"/>
</dbReference>
<feature type="domain" description="HAMP" evidence="18">
    <location>
        <begin position="166"/>
        <end position="218"/>
    </location>
</feature>
<reference evidence="19 20" key="1">
    <citation type="submission" date="2014-12" db="EMBL/GenBank/DDBJ databases">
        <title>Genome sequencing of Chryseobacterium taiwanense TPW19.</title>
        <authorList>
            <person name="Tan P.W."/>
            <person name="Chan K.-G."/>
        </authorList>
    </citation>
    <scope>NUCLEOTIDE SEQUENCE [LARGE SCALE GENOMIC DNA]</scope>
    <source>
        <strain evidence="19 20">TPW19</strain>
    </source>
</reference>
<evidence type="ECO:0000313" key="20">
    <source>
        <dbReference type="Proteomes" id="UP000031167"/>
    </source>
</evidence>
<keyword evidence="8 15" id="KW-0812">Transmembrane</keyword>
<dbReference type="PRINTS" id="PR00344">
    <property type="entry name" value="BCTRLSENSOR"/>
</dbReference>
<dbReference type="Gene3D" id="3.30.565.10">
    <property type="entry name" value="Histidine kinase-like ATPase, C-terminal domain"/>
    <property type="match status" value="1"/>
</dbReference>
<dbReference type="Gene3D" id="6.10.340.10">
    <property type="match status" value="1"/>
</dbReference>
<dbReference type="InterPro" id="IPR003660">
    <property type="entry name" value="HAMP_dom"/>
</dbReference>
<dbReference type="EMBL" id="JWTA01000004">
    <property type="protein sequence ID" value="KIC63948.1"/>
    <property type="molecule type" value="Genomic_DNA"/>
</dbReference>
<dbReference type="SMART" id="SM00091">
    <property type="entry name" value="PAS"/>
    <property type="match status" value="1"/>
</dbReference>
<sequence length="580" mass="65174">MRIKTKLNIGVGLLFIMIIVLSVLSAWYINQLKRDTNNILVANYNTLEYSRNMLLALEEVNSDPLAFGVFEKYLDKQRENVTEPGEREATEEVVIHFSALKKDLQNTSLKSSIRKDIAELMQLNMAAIQHKSSIADETAKDAITVISIVGTLCFLMAFILMVNLPSNIADPIRILTASIKQIANQNYKERVHFKSNSEFGELARSFNTMAEKIHEYSESKLEKILKGKKRIETLIDNMQDPVIGIDENKKVLFVNDEALSITGLKKEDFVGKLIQDVAVTNDLVRNIIKDIIHPNAKTESELMKIYADGKESYFEKDVIDINIVPTGEEESQFIGQVIMLHNITPFKELDLAKTNFIGTVSHEFKTPISSIKMGLQLLENDKVGNLNEDQKNLVNGIKDDTNRLLKITGELLNIAQLESGSIKLNIKPSEISKIVEYAIDANRAAADQKQIKFLVNISPEVHYVLADSEKTAWVLNNLLSNAVRYSYENSDIAIEVKKLDDKVMFSVTDTGQGIEPQYVLKVFDRYFRIPGTKKEGTGLGLSISKEFIESQGGNIFVKSEYGAGSTFSFLLKENEKGESI</sequence>
<dbReference type="InterPro" id="IPR003661">
    <property type="entry name" value="HisK_dim/P_dom"/>
</dbReference>
<dbReference type="GO" id="GO:0006355">
    <property type="term" value="P:regulation of DNA-templated transcription"/>
    <property type="evidence" value="ECO:0007669"/>
    <property type="project" value="InterPro"/>
</dbReference>
<dbReference type="SMART" id="SM00387">
    <property type="entry name" value="HATPase_c"/>
    <property type="match status" value="1"/>
</dbReference>
<dbReference type="CDD" id="cd00082">
    <property type="entry name" value="HisKA"/>
    <property type="match status" value="1"/>
</dbReference>
<dbReference type="GO" id="GO:0005886">
    <property type="term" value="C:plasma membrane"/>
    <property type="evidence" value="ECO:0007669"/>
    <property type="project" value="UniProtKB-SubCell"/>
</dbReference>
<comment type="caution">
    <text evidence="19">The sequence shown here is derived from an EMBL/GenBank/DDBJ whole genome shotgun (WGS) entry which is preliminary data.</text>
</comment>
<evidence type="ECO:0000256" key="13">
    <source>
        <dbReference type="ARBA" id="ARBA00023012"/>
    </source>
</evidence>
<dbReference type="SMART" id="SM00388">
    <property type="entry name" value="HisKA"/>
    <property type="match status" value="1"/>
</dbReference>
<dbReference type="SUPFAM" id="SSF55785">
    <property type="entry name" value="PYP-like sensor domain (PAS domain)"/>
    <property type="match status" value="1"/>
</dbReference>
<dbReference type="SMART" id="SM00304">
    <property type="entry name" value="HAMP"/>
    <property type="match status" value="1"/>
</dbReference>
<keyword evidence="6" id="KW-0597">Phosphoprotein</keyword>
<keyword evidence="7" id="KW-0808">Transferase</keyword>
<dbReference type="SUPFAM" id="SSF158472">
    <property type="entry name" value="HAMP domain-like"/>
    <property type="match status" value="1"/>
</dbReference>
<dbReference type="Gene3D" id="1.10.287.130">
    <property type="match status" value="1"/>
</dbReference>
<dbReference type="Pfam" id="PF00672">
    <property type="entry name" value="HAMP"/>
    <property type="match status" value="1"/>
</dbReference>
<dbReference type="InterPro" id="IPR004358">
    <property type="entry name" value="Sig_transdc_His_kin-like_C"/>
</dbReference>
<evidence type="ECO:0000256" key="9">
    <source>
        <dbReference type="ARBA" id="ARBA00022741"/>
    </source>
</evidence>
<evidence type="ECO:0000256" key="2">
    <source>
        <dbReference type="ARBA" id="ARBA00004141"/>
    </source>
</evidence>
<keyword evidence="13" id="KW-0902">Two-component regulatory system</keyword>
<keyword evidence="11" id="KW-0067">ATP-binding</keyword>
<dbReference type="STRING" id="363331.RM51_04235"/>
<dbReference type="InterPro" id="IPR050351">
    <property type="entry name" value="BphY/WalK/GraS-like"/>
</dbReference>
<keyword evidence="20" id="KW-1185">Reference proteome</keyword>
<dbReference type="Pfam" id="PF00512">
    <property type="entry name" value="HisKA"/>
    <property type="match status" value="1"/>
</dbReference>
<evidence type="ECO:0000259" key="16">
    <source>
        <dbReference type="PROSITE" id="PS50109"/>
    </source>
</evidence>
<evidence type="ECO:0000256" key="12">
    <source>
        <dbReference type="ARBA" id="ARBA00022989"/>
    </source>
</evidence>
<dbReference type="Pfam" id="PF00989">
    <property type="entry name" value="PAS"/>
    <property type="match status" value="1"/>
</dbReference>
<evidence type="ECO:0000313" key="19">
    <source>
        <dbReference type="EMBL" id="KIC63948.1"/>
    </source>
</evidence>
<evidence type="ECO:0000256" key="6">
    <source>
        <dbReference type="ARBA" id="ARBA00022553"/>
    </source>
</evidence>
<evidence type="ECO:0000259" key="17">
    <source>
        <dbReference type="PROSITE" id="PS50112"/>
    </source>
</evidence>
<proteinExistence type="predicted"/>
<evidence type="ECO:0000256" key="7">
    <source>
        <dbReference type="ARBA" id="ARBA00022679"/>
    </source>
</evidence>
<accession>A0A0B4EBD7</accession>
<dbReference type="PANTHER" id="PTHR42878">
    <property type="entry name" value="TWO-COMPONENT HISTIDINE KINASE"/>
    <property type="match status" value="1"/>
</dbReference>
<evidence type="ECO:0000256" key="3">
    <source>
        <dbReference type="ARBA" id="ARBA00004236"/>
    </source>
</evidence>
<evidence type="ECO:0000256" key="11">
    <source>
        <dbReference type="ARBA" id="ARBA00022840"/>
    </source>
</evidence>
<feature type="domain" description="PAS" evidence="17">
    <location>
        <begin position="227"/>
        <end position="295"/>
    </location>
</feature>
<comment type="catalytic activity">
    <reaction evidence="1">
        <text>ATP + protein L-histidine = ADP + protein N-phospho-L-histidine.</text>
        <dbReference type="EC" id="2.7.13.3"/>
    </reaction>
</comment>
<dbReference type="PANTHER" id="PTHR42878:SF7">
    <property type="entry name" value="SENSOR HISTIDINE KINASE GLRK"/>
    <property type="match status" value="1"/>
</dbReference>
<keyword evidence="5" id="KW-1003">Cell membrane</keyword>
<feature type="transmembrane region" description="Helical" evidence="15">
    <location>
        <begin position="7"/>
        <end position="29"/>
    </location>
</feature>
<keyword evidence="14 15" id="KW-0472">Membrane</keyword>
<dbReference type="InterPro" id="IPR035965">
    <property type="entry name" value="PAS-like_dom_sf"/>
</dbReference>
<dbReference type="GO" id="GO:0000155">
    <property type="term" value="F:phosphorelay sensor kinase activity"/>
    <property type="evidence" value="ECO:0007669"/>
    <property type="project" value="InterPro"/>
</dbReference>
<dbReference type="PROSITE" id="PS50109">
    <property type="entry name" value="HIS_KIN"/>
    <property type="match status" value="1"/>
</dbReference>
<dbReference type="EC" id="2.7.13.3" evidence="4"/>
<dbReference type="Pfam" id="PF02518">
    <property type="entry name" value="HATPase_c"/>
    <property type="match status" value="1"/>
</dbReference>
<gene>
    <name evidence="19" type="ORF">RM51_04235</name>
</gene>
<dbReference type="AlphaFoldDB" id="A0A0B4EBD7"/>
<dbReference type="InterPro" id="IPR000014">
    <property type="entry name" value="PAS"/>
</dbReference>
<evidence type="ECO:0000256" key="5">
    <source>
        <dbReference type="ARBA" id="ARBA00022475"/>
    </source>
</evidence>
<dbReference type="InterPro" id="IPR036890">
    <property type="entry name" value="HATPase_C_sf"/>
</dbReference>
<name>A0A0B4EBD7_9FLAO</name>
<dbReference type="GO" id="GO:0030295">
    <property type="term" value="F:protein kinase activator activity"/>
    <property type="evidence" value="ECO:0007669"/>
    <property type="project" value="TreeGrafter"/>
</dbReference>
<dbReference type="InterPro" id="IPR013767">
    <property type="entry name" value="PAS_fold"/>
</dbReference>
<dbReference type="PROSITE" id="PS50885">
    <property type="entry name" value="HAMP"/>
    <property type="match status" value="1"/>
</dbReference>
<evidence type="ECO:0000256" key="4">
    <source>
        <dbReference type="ARBA" id="ARBA00012438"/>
    </source>
</evidence>
<dbReference type="SUPFAM" id="SSF55874">
    <property type="entry name" value="ATPase domain of HSP90 chaperone/DNA topoisomerase II/histidine kinase"/>
    <property type="match status" value="1"/>
</dbReference>
<dbReference type="GO" id="GO:0005524">
    <property type="term" value="F:ATP binding"/>
    <property type="evidence" value="ECO:0007669"/>
    <property type="project" value="UniProtKB-KW"/>
</dbReference>
<evidence type="ECO:0000259" key="18">
    <source>
        <dbReference type="PROSITE" id="PS50885"/>
    </source>
</evidence>
<keyword evidence="9" id="KW-0547">Nucleotide-binding</keyword>
<evidence type="ECO:0000256" key="8">
    <source>
        <dbReference type="ARBA" id="ARBA00022692"/>
    </source>
</evidence>
<dbReference type="Proteomes" id="UP000031167">
    <property type="component" value="Unassembled WGS sequence"/>
</dbReference>
<dbReference type="FunFam" id="3.30.565.10:FF:000023">
    <property type="entry name" value="PAS domain-containing sensor histidine kinase"/>
    <property type="match status" value="1"/>
</dbReference>
<evidence type="ECO:0000256" key="14">
    <source>
        <dbReference type="ARBA" id="ARBA00023136"/>
    </source>
</evidence>
<dbReference type="OrthoDB" id="9813151at2"/>
<dbReference type="NCBIfam" id="TIGR00229">
    <property type="entry name" value="sensory_box"/>
    <property type="match status" value="1"/>
</dbReference>
<evidence type="ECO:0000256" key="1">
    <source>
        <dbReference type="ARBA" id="ARBA00000085"/>
    </source>
</evidence>
<dbReference type="InterPro" id="IPR005467">
    <property type="entry name" value="His_kinase_dom"/>
</dbReference>
<dbReference type="PROSITE" id="PS50112">
    <property type="entry name" value="PAS"/>
    <property type="match status" value="1"/>
</dbReference>
<dbReference type="InterPro" id="IPR003594">
    <property type="entry name" value="HATPase_dom"/>
</dbReference>
<keyword evidence="12 15" id="KW-1133">Transmembrane helix</keyword>
<dbReference type="RefSeq" id="WP_039365510.1">
    <property type="nucleotide sequence ID" value="NZ_JWTA01000004.1"/>
</dbReference>
<feature type="transmembrane region" description="Helical" evidence="15">
    <location>
        <begin position="142"/>
        <end position="164"/>
    </location>
</feature>
<keyword evidence="10 19" id="KW-0418">Kinase</keyword>